<sequence length="333" mass="38540">MNKISDDIIWRYLQGTATTEDMKALNEYISASPENKKYLFSIEELYHLGKWKYDEEDKINAAMQRLKSVVQPVEMSVVSEKKEKKQMKHLFLWTRYAAAVLVLVLIGWLSLKGLTSEDMIKVYADNKIRKIELADGTKVWLNKGSMFEYPETFTNDNRKVRLNGEAYFEVARQTGKHKFTVESKLMTVVVHGTIFNMRSYDKDTVAETSLIEGEVLVESANDDSKIVLLPGQKAIVEKNNHKMVVKETNSLMDGIWRNNMVPFQNATIQDIAKVLEDLYHVKIEVRTDIDLEHTYSGMIEKKEKLEDVMKTLQNSIPIRYKIESDKVLIEPME</sequence>
<dbReference type="PANTHER" id="PTHR30273:SF2">
    <property type="entry name" value="PROTEIN FECR"/>
    <property type="match status" value="1"/>
</dbReference>
<feature type="domain" description="FecR protein" evidence="2">
    <location>
        <begin position="125"/>
        <end position="215"/>
    </location>
</feature>
<dbReference type="AlphaFoldDB" id="A0A854BYS7"/>
<keyword evidence="1" id="KW-0812">Transmembrane</keyword>
<dbReference type="PIRSF" id="PIRSF018266">
    <property type="entry name" value="FecR"/>
    <property type="match status" value="1"/>
</dbReference>
<dbReference type="GO" id="GO:0016989">
    <property type="term" value="F:sigma factor antagonist activity"/>
    <property type="evidence" value="ECO:0007669"/>
    <property type="project" value="TreeGrafter"/>
</dbReference>
<dbReference type="Pfam" id="PF04773">
    <property type="entry name" value="FecR"/>
    <property type="match status" value="1"/>
</dbReference>
<keyword evidence="1" id="KW-1133">Transmembrane helix</keyword>
<evidence type="ECO:0008006" key="6">
    <source>
        <dbReference type="Google" id="ProtNLM"/>
    </source>
</evidence>
<dbReference type="Gene3D" id="3.55.50.30">
    <property type="match status" value="1"/>
</dbReference>
<dbReference type="EMBL" id="MNQR01000033">
    <property type="protein sequence ID" value="OKZ08392.1"/>
    <property type="molecule type" value="Genomic_DNA"/>
</dbReference>
<organism evidence="4 5">
    <name type="scientific">Phocaeicola plebeius</name>
    <dbReference type="NCBI Taxonomy" id="310297"/>
    <lineage>
        <taxon>Bacteria</taxon>
        <taxon>Pseudomonadati</taxon>
        <taxon>Bacteroidota</taxon>
        <taxon>Bacteroidia</taxon>
        <taxon>Bacteroidales</taxon>
        <taxon>Bacteroidaceae</taxon>
        <taxon>Phocaeicola</taxon>
    </lineage>
</organism>
<dbReference type="Proteomes" id="UP000186685">
    <property type="component" value="Unassembled WGS sequence"/>
</dbReference>
<feature type="domain" description="Protein FecR C-terminal" evidence="3">
    <location>
        <begin position="263"/>
        <end position="329"/>
    </location>
</feature>
<accession>A0A854BYS7</accession>
<name>A0A854BYS7_9BACT</name>
<protein>
    <recommendedName>
        <fullName evidence="6">FecR family protein</fullName>
    </recommendedName>
</protein>
<evidence type="ECO:0000313" key="4">
    <source>
        <dbReference type="EMBL" id="OKZ08392.1"/>
    </source>
</evidence>
<evidence type="ECO:0000259" key="3">
    <source>
        <dbReference type="Pfam" id="PF16344"/>
    </source>
</evidence>
<dbReference type="Gene3D" id="2.60.120.1440">
    <property type="match status" value="1"/>
</dbReference>
<dbReference type="Pfam" id="PF16344">
    <property type="entry name" value="FecR_C"/>
    <property type="match status" value="1"/>
</dbReference>
<dbReference type="InterPro" id="IPR006860">
    <property type="entry name" value="FecR"/>
</dbReference>
<proteinExistence type="predicted"/>
<dbReference type="InterPro" id="IPR032508">
    <property type="entry name" value="FecR_C"/>
</dbReference>
<evidence type="ECO:0000313" key="5">
    <source>
        <dbReference type="Proteomes" id="UP000186685"/>
    </source>
</evidence>
<keyword evidence="1" id="KW-0472">Membrane</keyword>
<comment type="caution">
    <text evidence="4">The sequence shown here is derived from an EMBL/GenBank/DDBJ whole genome shotgun (WGS) entry which is preliminary data.</text>
</comment>
<feature type="transmembrane region" description="Helical" evidence="1">
    <location>
        <begin position="90"/>
        <end position="111"/>
    </location>
</feature>
<dbReference type="PANTHER" id="PTHR30273">
    <property type="entry name" value="PERIPLASMIC SIGNAL SENSOR AND SIGMA FACTOR ACTIVATOR FECR-RELATED"/>
    <property type="match status" value="1"/>
</dbReference>
<evidence type="ECO:0000259" key="2">
    <source>
        <dbReference type="Pfam" id="PF04773"/>
    </source>
</evidence>
<evidence type="ECO:0000256" key="1">
    <source>
        <dbReference type="SAM" id="Phobius"/>
    </source>
</evidence>
<reference evidence="4 5" key="1">
    <citation type="journal article" date="2016" name="Nat. Biotechnol.">
        <title>Measurement of bacterial replication rates in microbial communities.</title>
        <authorList>
            <person name="Brown C.T."/>
            <person name="Olm M.R."/>
            <person name="Thomas B.C."/>
            <person name="Banfield J.F."/>
        </authorList>
    </citation>
    <scope>NUCLEOTIDE SEQUENCE [LARGE SCALE GENOMIC DNA]</scope>
    <source>
        <strain evidence="4">45_130</strain>
    </source>
</reference>
<dbReference type="InterPro" id="IPR012373">
    <property type="entry name" value="Ferrdict_sens_TM"/>
</dbReference>
<gene>
    <name evidence="4" type="ORF">BHV76_09960</name>
</gene>